<sequence>MVLGKTFDIQSPLPYFKLCGKHAKYFKAEETVCIRHKAPLKVKTWKEIPEDNLTIMWKQMEDALWLKEEDKEHAMKQLQKQYRNKHHHLYQTYIQNKDRPNDVHPQDWNWLINNKWNDSKFKERSLKNKASRSKQEIKLVIGTKSIVQNAFEMKEESKSEEWLSAVEVWKATCMKSNRNWCIPNGEEIMDNLKNVGEVYKEEILKAHVPLETYHLVDQMFPQNEDQNP</sequence>
<dbReference type="EMBL" id="CP039349">
    <property type="protein sequence ID" value="QCD93077.1"/>
    <property type="molecule type" value="Genomic_DNA"/>
</dbReference>
<evidence type="ECO:0000313" key="1">
    <source>
        <dbReference type="EMBL" id="QCD93077.1"/>
    </source>
</evidence>
<gene>
    <name evidence="1" type="ORF">DEO72_LG5g1148</name>
</gene>
<reference evidence="1 2" key="1">
    <citation type="submission" date="2019-04" db="EMBL/GenBank/DDBJ databases">
        <title>An improved genome assembly and genetic linkage map for asparagus bean, Vigna unguiculata ssp. sesquipedialis.</title>
        <authorList>
            <person name="Xia Q."/>
            <person name="Zhang R."/>
            <person name="Dong Y."/>
        </authorList>
    </citation>
    <scope>NUCLEOTIDE SEQUENCE [LARGE SCALE GENOMIC DNA]</scope>
    <source>
        <tissue evidence="1">Leaf</tissue>
    </source>
</reference>
<proteinExistence type="predicted"/>
<protein>
    <submittedName>
        <fullName evidence="1">Putative transposase</fullName>
    </submittedName>
</protein>
<dbReference type="PANTHER" id="PTHR33499">
    <property type="entry name" value="OS12G0282400 PROTEIN-RELATED"/>
    <property type="match status" value="1"/>
</dbReference>
<dbReference type="AlphaFoldDB" id="A0A4D6LWL5"/>
<dbReference type="InterPro" id="IPR004252">
    <property type="entry name" value="Probable_transposase_24"/>
</dbReference>
<accession>A0A4D6LWL5</accession>
<keyword evidence="2" id="KW-1185">Reference proteome</keyword>
<organism evidence="1 2">
    <name type="scientific">Vigna unguiculata</name>
    <name type="common">Cowpea</name>
    <dbReference type="NCBI Taxonomy" id="3917"/>
    <lineage>
        <taxon>Eukaryota</taxon>
        <taxon>Viridiplantae</taxon>
        <taxon>Streptophyta</taxon>
        <taxon>Embryophyta</taxon>
        <taxon>Tracheophyta</taxon>
        <taxon>Spermatophyta</taxon>
        <taxon>Magnoliopsida</taxon>
        <taxon>eudicotyledons</taxon>
        <taxon>Gunneridae</taxon>
        <taxon>Pentapetalae</taxon>
        <taxon>rosids</taxon>
        <taxon>fabids</taxon>
        <taxon>Fabales</taxon>
        <taxon>Fabaceae</taxon>
        <taxon>Papilionoideae</taxon>
        <taxon>50 kb inversion clade</taxon>
        <taxon>NPAAA clade</taxon>
        <taxon>indigoferoid/millettioid clade</taxon>
        <taxon>Phaseoleae</taxon>
        <taxon>Vigna</taxon>
    </lineage>
</organism>
<name>A0A4D6LWL5_VIGUN</name>
<dbReference type="Proteomes" id="UP000501690">
    <property type="component" value="Linkage Group LG5"/>
</dbReference>
<dbReference type="PANTHER" id="PTHR33499:SF43">
    <property type="entry name" value="TRANSPOSASE, PTTA_EN_SPM, PLANT"/>
    <property type="match status" value="1"/>
</dbReference>
<evidence type="ECO:0000313" key="2">
    <source>
        <dbReference type="Proteomes" id="UP000501690"/>
    </source>
</evidence>
<dbReference type="Pfam" id="PF03004">
    <property type="entry name" value="Transposase_24"/>
    <property type="match status" value="1"/>
</dbReference>